<name>A0A4R6CTC7_9LACO</name>
<gene>
    <name evidence="1" type="ORF">CEE75_05640</name>
</gene>
<comment type="caution">
    <text evidence="1">The sequence shown here is derived from an EMBL/GenBank/DDBJ whole genome shotgun (WGS) entry which is preliminary data.</text>
</comment>
<evidence type="ECO:0000313" key="1">
    <source>
        <dbReference type="EMBL" id="TDN31663.1"/>
    </source>
</evidence>
<dbReference type="AlphaFoldDB" id="A0A4R6CTC7"/>
<reference evidence="1 2" key="1">
    <citation type="submission" date="2017-06" db="EMBL/GenBank/DDBJ databases">
        <authorList>
            <person name="Swanenburg J."/>
            <person name="Kort R."/>
        </authorList>
    </citation>
    <scope>NUCLEOTIDE SEQUENCE [LARGE SCALE GENOMIC DNA]</scope>
    <source>
        <strain evidence="1 2">RL05</strain>
    </source>
</reference>
<dbReference type="EMBL" id="NKLP01000099">
    <property type="protein sequence ID" value="TDN31663.1"/>
    <property type="molecule type" value="Genomic_DNA"/>
</dbReference>
<accession>A0A4R6CTC7</accession>
<dbReference type="Proteomes" id="UP000295195">
    <property type="component" value="Unassembled WGS sequence"/>
</dbReference>
<organism evidence="1 2">
    <name type="scientific">Lactobacillus crispatus</name>
    <dbReference type="NCBI Taxonomy" id="47770"/>
    <lineage>
        <taxon>Bacteria</taxon>
        <taxon>Bacillati</taxon>
        <taxon>Bacillota</taxon>
        <taxon>Bacilli</taxon>
        <taxon>Lactobacillales</taxon>
        <taxon>Lactobacillaceae</taxon>
        <taxon>Lactobacillus</taxon>
    </lineage>
</organism>
<protein>
    <submittedName>
        <fullName evidence="1">Phage tail protein</fullName>
    </submittedName>
</protein>
<proteinExistence type="predicted"/>
<dbReference type="RefSeq" id="WP_060464082.1">
    <property type="nucleotide sequence ID" value="NZ_JAKHFO010000140.1"/>
</dbReference>
<evidence type="ECO:0000313" key="2">
    <source>
        <dbReference type="Proteomes" id="UP000295195"/>
    </source>
</evidence>
<dbReference type="Gene3D" id="2.40.30.200">
    <property type="match status" value="1"/>
</dbReference>
<sequence>MGVEYSGLIFQGKNSRDLGFTVQYPFNLVHPTADLDATHIKGRSGDFLQDDNSYQNVTETFTVDAVRPSNVSQFDYERTLTDWLASPVTMTQRKYQYLQFDADPEYAYSAIQKDPFSLQWDESDPYHATGTIPFYCEPFQYRVDGIEYIPLPDTGTVYNQESRIAVPNWHFIANGTFILYVNGLPYEFDNMSGEFWLSGDTQDTYDKDNKLYNSQVKMPNLSVPILQPGKNTITITAESGATITKAEYMPRWRRLI</sequence>